<proteinExistence type="predicted"/>
<sequence length="38" mass="3926">MPAKRIAAMELGVPAAPTGTHKLIGAIAPRFAARQRGV</sequence>
<reference evidence="2" key="1">
    <citation type="submission" date="2016-10" db="EMBL/GenBank/DDBJ databases">
        <authorList>
            <person name="Varghese N."/>
            <person name="Submissions S."/>
        </authorList>
    </citation>
    <scope>NUCLEOTIDE SEQUENCE [LARGE SCALE GENOMIC DNA]</scope>
    <source>
        <strain evidence="2">DSM 17834</strain>
    </source>
</reference>
<evidence type="ECO:0000313" key="2">
    <source>
        <dbReference type="Proteomes" id="UP000198784"/>
    </source>
</evidence>
<dbReference type="EMBL" id="FOWX01000021">
    <property type="protein sequence ID" value="SFP84450.1"/>
    <property type="molecule type" value="Genomic_DNA"/>
</dbReference>
<organism evidence="1 2">
    <name type="scientific">Pseudomonas borbori</name>
    <dbReference type="NCBI Taxonomy" id="289003"/>
    <lineage>
        <taxon>Bacteria</taxon>
        <taxon>Pseudomonadati</taxon>
        <taxon>Pseudomonadota</taxon>
        <taxon>Gammaproteobacteria</taxon>
        <taxon>Pseudomonadales</taxon>
        <taxon>Pseudomonadaceae</taxon>
        <taxon>Pseudomonas</taxon>
    </lineage>
</organism>
<name>A0A1I5TN28_9PSED</name>
<dbReference type="Proteomes" id="UP000198784">
    <property type="component" value="Unassembled WGS sequence"/>
</dbReference>
<gene>
    <name evidence="1" type="ORF">SAMN05216190_12112</name>
</gene>
<dbReference type="AlphaFoldDB" id="A0A1I5TN28"/>
<accession>A0A1I5TN28</accession>
<dbReference type="STRING" id="289003.SAMN05216190_12112"/>
<evidence type="ECO:0000313" key="1">
    <source>
        <dbReference type="EMBL" id="SFP84450.1"/>
    </source>
</evidence>
<protein>
    <submittedName>
        <fullName evidence="1">Uncharacterized protein</fullName>
    </submittedName>
</protein>
<keyword evidence="2" id="KW-1185">Reference proteome</keyword>